<evidence type="ECO:0000313" key="2">
    <source>
        <dbReference type="EMBL" id="SNR26902.1"/>
    </source>
</evidence>
<organism evidence="2 3">
    <name type="scientific">Puniceibacterium sediminis</name>
    <dbReference type="NCBI Taxonomy" id="1608407"/>
    <lineage>
        <taxon>Bacteria</taxon>
        <taxon>Pseudomonadati</taxon>
        <taxon>Pseudomonadota</taxon>
        <taxon>Alphaproteobacteria</taxon>
        <taxon>Rhodobacterales</taxon>
        <taxon>Paracoccaceae</taxon>
        <taxon>Puniceibacterium</taxon>
    </lineage>
</organism>
<dbReference type="OrthoDB" id="7849141at2"/>
<evidence type="ECO:0000313" key="3">
    <source>
        <dbReference type="Proteomes" id="UP000198417"/>
    </source>
</evidence>
<dbReference type="RefSeq" id="WP_141135062.1">
    <property type="nucleotide sequence ID" value="NZ_FZNN01000001.1"/>
</dbReference>
<dbReference type="Proteomes" id="UP000198417">
    <property type="component" value="Unassembled WGS sequence"/>
</dbReference>
<accession>A0A238UXD4</accession>
<dbReference type="AlphaFoldDB" id="A0A238UXD4"/>
<evidence type="ECO:0000256" key="1">
    <source>
        <dbReference type="SAM" id="SignalP"/>
    </source>
</evidence>
<gene>
    <name evidence="2" type="ORF">SAMN06265370_101304</name>
</gene>
<sequence>MLRAIVLTACLCAAPMAEAAQIYICRIADTGRSGWIPEILFVGREDGADTVTISDPIILYYNDGAPVSGKVAADNAKRTTFVWSISVKSNHGQYIRNFQYTATYLKQAKKMLLSATPIGYTNHFKGEGTCAVEVR</sequence>
<name>A0A238UXD4_9RHOB</name>
<feature type="signal peptide" evidence="1">
    <location>
        <begin position="1"/>
        <end position="19"/>
    </location>
</feature>
<proteinExistence type="predicted"/>
<keyword evidence="1" id="KW-0732">Signal</keyword>
<protein>
    <submittedName>
        <fullName evidence="2">Uncharacterized protein</fullName>
    </submittedName>
</protein>
<feature type="chain" id="PRO_5012489359" evidence="1">
    <location>
        <begin position="20"/>
        <end position="135"/>
    </location>
</feature>
<dbReference type="EMBL" id="FZNN01000001">
    <property type="protein sequence ID" value="SNR26902.1"/>
    <property type="molecule type" value="Genomic_DNA"/>
</dbReference>
<keyword evidence="3" id="KW-1185">Reference proteome</keyword>
<reference evidence="2 3" key="1">
    <citation type="submission" date="2017-06" db="EMBL/GenBank/DDBJ databases">
        <authorList>
            <person name="Kim H.J."/>
            <person name="Triplett B.A."/>
        </authorList>
    </citation>
    <scope>NUCLEOTIDE SEQUENCE [LARGE SCALE GENOMIC DNA]</scope>
    <source>
        <strain evidence="2 3">DSM 29052</strain>
    </source>
</reference>